<dbReference type="Pfam" id="PF07734">
    <property type="entry name" value="FBA_1"/>
    <property type="match status" value="1"/>
</dbReference>
<reference evidence="2 3" key="1">
    <citation type="journal article" date="2023" name="G3 (Bethesda)">
        <title>A haplotype-resolved chromosome-scale genome for Quercus rubra L. provides insights into the genetics of adaptive traits for red oak species.</title>
        <authorList>
            <person name="Kapoor B."/>
            <person name="Jenkins J."/>
            <person name="Schmutz J."/>
            <person name="Zhebentyayeva T."/>
            <person name="Kuelheim C."/>
            <person name="Coggeshall M."/>
            <person name="Heim C."/>
            <person name="Lasky J.R."/>
            <person name="Leites L."/>
            <person name="Islam-Faridi N."/>
            <person name="Romero-Severson J."/>
            <person name="DeLeo V.L."/>
            <person name="Lucas S.M."/>
            <person name="Lazic D."/>
            <person name="Gailing O."/>
            <person name="Carlson J."/>
            <person name="Staton M."/>
        </authorList>
    </citation>
    <scope>NUCLEOTIDE SEQUENCE [LARGE SCALE GENOMIC DNA]</scope>
    <source>
        <strain evidence="2">Pseudo-F2</strain>
    </source>
</reference>
<dbReference type="PANTHER" id="PTHR31672:SF13">
    <property type="entry name" value="F-BOX PROTEIN CPR30-LIKE"/>
    <property type="match status" value="1"/>
</dbReference>
<evidence type="ECO:0000313" key="3">
    <source>
        <dbReference type="Proteomes" id="UP001324115"/>
    </source>
</evidence>
<name>A0AAN7FP38_QUERU</name>
<dbReference type="InterPro" id="IPR001810">
    <property type="entry name" value="F-box_dom"/>
</dbReference>
<dbReference type="NCBIfam" id="TIGR01640">
    <property type="entry name" value="F_box_assoc_1"/>
    <property type="match status" value="1"/>
</dbReference>
<dbReference type="Pfam" id="PF00646">
    <property type="entry name" value="F-box"/>
    <property type="match status" value="1"/>
</dbReference>
<accession>A0AAN7FP38</accession>
<dbReference type="CDD" id="cd22157">
    <property type="entry name" value="F-box_AtFBW1-like"/>
    <property type="match status" value="1"/>
</dbReference>
<dbReference type="InterPro" id="IPR017451">
    <property type="entry name" value="F-box-assoc_interact_dom"/>
</dbReference>
<dbReference type="Gene3D" id="1.20.1280.50">
    <property type="match status" value="1"/>
</dbReference>
<evidence type="ECO:0000259" key="1">
    <source>
        <dbReference type="PROSITE" id="PS50181"/>
    </source>
</evidence>
<dbReference type="AlphaFoldDB" id="A0AAN7FP38"/>
<organism evidence="2 3">
    <name type="scientific">Quercus rubra</name>
    <name type="common">Northern red oak</name>
    <name type="synonym">Quercus borealis</name>
    <dbReference type="NCBI Taxonomy" id="3512"/>
    <lineage>
        <taxon>Eukaryota</taxon>
        <taxon>Viridiplantae</taxon>
        <taxon>Streptophyta</taxon>
        <taxon>Embryophyta</taxon>
        <taxon>Tracheophyta</taxon>
        <taxon>Spermatophyta</taxon>
        <taxon>Magnoliopsida</taxon>
        <taxon>eudicotyledons</taxon>
        <taxon>Gunneridae</taxon>
        <taxon>Pentapetalae</taxon>
        <taxon>rosids</taxon>
        <taxon>fabids</taxon>
        <taxon>Fagales</taxon>
        <taxon>Fagaceae</taxon>
        <taxon>Quercus</taxon>
    </lineage>
</organism>
<keyword evidence="3" id="KW-1185">Reference proteome</keyword>
<dbReference type="SMART" id="SM00256">
    <property type="entry name" value="FBOX"/>
    <property type="match status" value="1"/>
</dbReference>
<feature type="domain" description="F-box" evidence="1">
    <location>
        <begin position="12"/>
        <end position="57"/>
    </location>
</feature>
<dbReference type="EMBL" id="JAXUIC010000003">
    <property type="protein sequence ID" value="KAK4596477.1"/>
    <property type="molecule type" value="Genomic_DNA"/>
</dbReference>
<dbReference type="SUPFAM" id="SSF81383">
    <property type="entry name" value="F-box domain"/>
    <property type="match status" value="1"/>
</dbReference>
<protein>
    <recommendedName>
        <fullName evidence="1">F-box domain-containing protein</fullName>
    </recommendedName>
</protein>
<dbReference type="PROSITE" id="PS50181">
    <property type="entry name" value="FBOX"/>
    <property type="match status" value="1"/>
</dbReference>
<gene>
    <name evidence="2" type="ORF">RGQ29_014498</name>
</gene>
<dbReference type="InterPro" id="IPR006527">
    <property type="entry name" value="F-box-assoc_dom_typ1"/>
</dbReference>
<sequence>METEGRRQNHKMMSNMDIPILVIMEILLRLPIKSLVRVRYVCKTWYNIVSDPYFTRMHLARAPTASLVIQTLLSYNPGCYSKFYMLEHSEWDTRGHSLFAPLKKLPQKFYLLGQNMILLTSCNGLLCLSAIRHKKEVTCVCNIATGEYMTLPGAKTKDDRFWQTIRGFGYSPKTNQYKLIAELALDKGFCRPDFNPAPRVEVYTLGADSWRIIGDAPYSFVGPYFATFLNGALHCLIQPIDTTDSTSTFICSFDIEKEEFQPFPGPPIQELGPNWEIEHIHLGASGGFLYLCENYPTSSSVDIWVMKEYGNEQSWMKEFVISNTSWKRGPVYFLNYGMGDEIYALRNFNQLCAYNARSKCVREVQVCGIYPEFHAIPYTPSLVSLKDAVAGENSKGHIKSIQSLPEKKWVKKLYNFFLSAPFKAEALCGMILPPPKVMGIRLPDPLLRQFE</sequence>
<dbReference type="InterPro" id="IPR050796">
    <property type="entry name" value="SCF_F-box_component"/>
</dbReference>
<evidence type="ECO:0000313" key="2">
    <source>
        <dbReference type="EMBL" id="KAK4596477.1"/>
    </source>
</evidence>
<dbReference type="InterPro" id="IPR036047">
    <property type="entry name" value="F-box-like_dom_sf"/>
</dbReference>
<dbReference type="PANTHER" id="PTHR31672">
    <property type="entry name" value="BNACNNG10540D PROTEIN"/>
    <property type="match status" value="1"/>
</dbReference>
<dbReference type="Proteomes" id="UP001324115">
    <property type="component" value="Unassembled WGS sequence"/>
</dbReference>
<comment type="caution">
    <text evidence="2">The sequence shown here is derived from an EMBL/GenBank/DDBJ whole genome shotgun (WGS) entry which is preliminary data.</text>
</comment>
<proteinExistence type="predicted"/>